<evidence type="ECO:0000313" key="8">
    <source>
        <dbReference type="Proteomes" id="UP000182769"/>
    </source>
</evidence>
<dbReference type="OrthoDB" id="9805416at2"/>
<sequence length="313" mass="34715">MKAVFLDRGSFPEDTPIPMPDGVSETQFFHNSSDENVLERIQHADIVMTNKVVLSRNTLQQCPHLKLVQVMATGTNNVDLKACKDLGITVQNVAGYSTVSVPEHTFAMMLELRRNLTRYREAIKQGRWAESEFFGFLDFPLNDLANSTLCLLGKGSLGNRVAEIARAFGMHVIFAEHRNADTVRDGYTEFNQAIQAADVISLHCPLTDTTRDVIDKDVFAIMKPTAILINTGRGGLVNEEDLVDAIKTKRIAGAGFDVATVEPMPMDHILQSIAHLPNFILTPHVAWASESSMARLLQIACDNMTSFIEQQIK</sequence>
<comment type="similarity">
    <text evidence="1 4">Belongs to the D-isomer specific 2-hydroxyacid dehydrogenase family.</text>
</comment>
<gene>
    <name evidence="7" type="ORF">Ga0061065_11440</name>
</gene>
<dbReference type="Pfam" id="PF00389">
    <property type="entry name" value="2-Hacid_dh"/>
    <property type="match status" value="1"/>
</dbReference>
<dbReference type="InterPro" id="IPR050418">
    <property type="entry name" value="D-iso_2-hydroxyacid_DH_PdxB"/>
</dbReference>
<dbReference type="CDD" id="cd12162">
    <property type="entry name" value="2-Hacid_dh_4"/>
    <property type="match status" value="1"/>
</dbReference>
<keyword evidence="2 4" id="KW-0560">Oxidoreductase</keyword>
<dbReference type="PANTHER" id="PTHR43761">
    <property type="entry name" value="D-ISOMER SPECIFIC 2-HYDROXYACID DEHYDROGENASE FAMILY PROTEIN (AFU_ORTHOLOGUE AFUA_1G13630)"/>
    <property type="match status" value="1"/>
</dbReference>
<dbReference type="PANTHER" id="PTHR43761:SF1">
    <property type="entry name" value="D-ISOMER SPECIFIC 2-HYDROXYACID DEHYDROGENASE CATALYTIC DOMAIN-CONTAINING PROTEIN-RELATED"/>
    <property type="match status" value="1"/>
</dbReference>
<keyword evidence="8" id="KW-1185">Reference proteome</keyword>
<evidence type="ECO:0000313" key="7">
    <source>
        <dbReference type="EMBL" id="CUB05997.1"/>
    </source>
</evidence>
<dbReference type="SUPFAM" id="SSF51735">
    <property type="entry name" value="NAD(P)-binding Rossmann-fold domains"/>
    <property type="match status" value="1"/>
</dbReference>
<feature type="domain" description="D-isomer specific 2-hydroxyacid dehydrogenase catalytic" evidence="5">
    <location>
        <begin position="22"/>
        <end position="311"/>
    </location>
</feature>
<evidence type="ECO:0000259" key="6">
    <source>
        <dbReference type="Pfam" id="PF02826"/>
    </source>
</evidence>
<keyword evidence="3" id="KW-0520">NAD</keyword>
<proteinExistence type="inferred from homology"/>
<evidence type="ECO:0000256" key="4">
    <source>
        <dbReference type="RuleBase" id="RU003719"/>
    </source>
</evidence>
<accession>A0A0K6IRP1</accession>
<dbReference type="InterPro" id="IPR036291">
    <property type="entry name" value="NAD(P)-bd_dom_sf"/>
</dbReference>
<protein>
    <submittedName>
        <fullName evidence="7">Lactate dehydrogenase or related 2-hydroxyacid dehydrogenase</fullName>
    </submittedName>
</protein>
<dbReference type="SUPFAM" id="SSF52283">
    <property type="entry name" value="Formate/glycerate dehydrogenase catalytic domain-like"/>
    <property type="match status" value="1"/>
</dbReference>
<dbReference type="InterPro" id="IPR029753">
    <property type="entry name" value="D-isomer_DH_CS"/>
</dbReference>
<name>A0A0K6IRP1_9GAMM</name>
<feature type="domain" description="D-isomer specific 2-hydroxyacid dehydrogenase NAD-binding" evidence="6">
    <location>
        <begin position="106"/>
        <end position="286"/>
    </location>
</feature>
<dbReference type="EMBL" id="CYHG01000014">
    <property type="protein sequence ID" value="CUB05997.1"/>
    <property type="molecule type" value="Genomic_DNA"/>
</dbReference>
<dbReference type="GO" id="GO:0051287">
    <property type="term" value="F:NAD binding"/>
    <property type="evidence" value="ECO:0007669"/>
    <property type="project" value="InterPro"/>
</dbReference>
<dbReference type="AlphaFoldDB" id="A0A0K6IRP1"/>
<dbReference type="Gene3D" id="3.40.50.720">
    <property type="entry name" value="NAD(P)-binding Rossmann-like Domain"/>
    <property type="match status" value="2"/>
</dbReference>
<evidence type="ECO:0000256" key="2">
    <source>
        <dbReference type="ARBA" id="ARBA00023002"/>
    </source>
</evidence>
<dbReference type="RefSeq" id="WP_055464333.1">
    <property type="nucleotide sequence ID" value="NZ_CYHG01000014.1"/>
</dbReference>
<dbReference type="PROSITE" id="PS00671">
    <property type="entry name" value="D_2_HYDROXYACID_DH_3"/>
    <property type="match status" value="1"/>
</dbReference>
<evidence type="ECO:0000259" key="5">
    <source>
        <dbReference type="Pfam" id="PF00389"/>
    </source>
</evidence>
<dbReference type="Proteomes" id="UP000182769">
    <property type="component" value="Unassembled WGS sequence"/>
</dbReference>
<evidence type="ECO:0000256" key="1">
    <source>
        <dbReference type="ARBA" id="ARBA00005854"/>
    </source>
</evidence>
<dbReference type="InterPro" id="IPR006139">
    <property type="entry name" value="D-isomer_2_OHA_DH_cat_dom"/>
</dbReference>
<evidence type="ECO:0000256" key="3">
    <source>
        <dbReference type="ARBA" id="ARBA00023027"/>
    </source>
</evidence>
<dbReference type="PROSITE" id="PS00670">
    <property type="entry name" value="D_2_HYDROXYACID_DH_2"/>
    <property type="match status" value="1"/>
</dbReference>
<dbReference type="STRING" id="1137284.GCA_001418205_03311"/>
<dbReference type="GO" id="GO:0016616">
    <property type="term" value="F:oxidoreductase activity, acting on the CH-OH group of donors, NAD or NADP as acceptor"/>
    <property type="evidence" value="ECO:0007669"/>
    <property type="project" value="InterPro"/>
</dbReference>
<reference evidence="8" key="1">
    <citation type="submission" date="2015-08" db="EMBL/GenBank/DDBJ databases">
        <authorList>
            <person name="Varghese N."/>
        </authorList>
    </citation>
    <scope>NUCLEOTIDE SEQUENCE [LARGE SCALE GENOMIC DNA]</scope>
    <source>
        <strain evidence="8">JCM 18476</strain>
    </source>
</reference>
<dbReference type="Pfam" id="PF02826">
    <property type="entry name" value="2-Hacid_dh_C"/>
    <property type="match status" value="1"/>
</dbReference>
<dbReference type="InterPro" id="IPR006140">
    <property type="entry name" value="D-isomer_DH_NAD-bd"/>
</dbReference>
<organism evidence="7 8">
    <name type="scientific">Marinomonas fungiae</name>
    <dbReference type="NCBI Taxonomy" id="1137284"/>
    <lineage>
        <taxon>Bacteria</taxon>
        <taxon>Pseudomonadati</taxon>
        <taxon>Pseudomonadota</taxon>
        <taxon>Gammaproteobacteria</taxon>
        <taxon>Oceanospirillales</taxon>
        <taxon>Oceanospirillaceae</taxon>
        <taxon>Marinomonas</taxon>
    </lineage>
</organism>